<dbReference type="Proteomes" id="UP001185012">
    <property type="component" value="Unassembled WGS sequence"/>
</dbReference>
<organism evidence="1 2">
    <name type="scientific">Desmospora profundinema</name>
    <dbReference type="NCBI Taxonomy" id="1571184"/>
    <lineage>
        <taxon>Bacteria</taxon>
        <taxon>Bacillati</taxon>
        <taxon>Bacillota</taxon>
        <taxon>Bacilli</taxon>
        <taxon>Bacillales</taxon>
        <taxon>Thermoactinomycetaceae</taxon>
        <taxon>Desmospora</taxon>
    </lineage>
</organism>
<reference evidence="1 2" key="1">
    <citation type="submission" date="2023-07" db="EMBL/GenBank/DDBJ databases">
        <title>Genomic Encyclopedia of Type Strains, Phase IV (KMG-IV): sequencing the most valuable type-strain genomes for metagenomic binning, comparative biology and taxonomic classification.</title>
        <authorList>
            <person name="Goeker M."/>
        </authorList>
    </citation>
    <scope>NUCLEOTIDE SEQUENCE [LARGE SCALE GENOMIC DNA]</scope>
    <source>
        <strain evidence="1 2">DSM 45903</strain>
    </source>
</reference>
<evidence type="ECO:0000313" key="2">
    <source>
        <dbReference type="Proteomes" id="UP001185012"/>
    </source>
</evidence>
<keyword evidence="2" id="KW-1185">Reference proteome</keyword>
<comment type="caution">
    <text evidence="1">The sequence shown here is derived from an EMBL/GenBank/DDBJ whole genome shotgun (WGS) entry which is preliminary data.</text>
</comment>
<dbReference type="EMBL" id="JAVDQG010000004">
    <property type="protein sequence ID" value="MDR6226034.1"/>
    <property type="molecule type" value="Genomic_DNA"/>
</dbReference>
<proteinExistence type="predicted"/>
<name>A0ABU1IQ18_9BACL</name>
<dbReference type="RefSeq" id="WP_309865404.1">
    <property type="nucleotide sequence ID" value="NZ_JAVDQG010000004.1"/>
</dbReference>
<accession>A0ABU1IQ18</accession>
<protein>
    <submittedName>
        <fullName evidence="1">Uncharacterized protein</fullName>
    </submittedName>
</protein>
<sequence length="44" mass="5316">MNKRFLIAFHEAFLRMQADISRIFFIHYPYGLGGIVDERDRNRT</sequence>
<evidence type="ECO:0000313" key="1">
    <source>
        <dbReference type="EMBL" id="MDR6226034.1"/>
    </source>
</evidence>
<gene>
    <name evidence="1" type="ORF">JOE21_002040</name>
</gene>